<name>A0ABU7I9M5_9SPHI</name>
<reference evidence="5 6" key="1">
    <citation type="submission" date="2024-01" db="EMBL/GenBank/DDBJ databases">
        <title>Pedobacter sp. nov., isolated from fresh soil.</title>
        <authorList>
            <person name="Le N.T.T."/>
        </authorList>
    </citation>
    <scope>NUCLEOTIDE SEQUENCE [LARGE SCALE GENOMIC DNA]</scope>
    <source>
        <strain evidence="5 6">KR3-3</strain>
    </source>
</reference>
<dbReference type="EMBL" id="JAZDQT010000002">
    <property type="protein sequence ID" value="MEE1946148.1"/>
    <property type="molecule type" value="Genomic_DNA"/>
</dbReference>
<keyword evidence="2" id="KW-0964">Secreted</keyword>
<dbReference type="PANTHER" id="PTHR12147">
    <property type="entry name" value="METALLOPEPTIDASE M28 FAMILY MEMBER"/>
    <property type="match status" value="1"/>
</dbReference>
<gene>
    <name evidence="5" type="ORF">VRU48_13580</name>
</gene>
<dbReference type="Gene3D" id="2.60.40.10">
    <property type="entry name" value="Immunoglobulins"/>
    <property type="match status" value="1"/>
</dbReference>
<dbReference type="PANTHER" id="PTHR12147:SF26">
    <property type="entry name" value="PEPTIDASE M28 DOMAIN-CONTAINING PROTEIN"/>
    <property type="match status" value="1"/>
</dbReference>
<comment type="subcellular location">
    <subcellularLocation>
        <location evidence="1">Secreted</location>
    </subcellularLocation>
</comment>
<dbReference type="InterPro" id="IPR045175">
    <property type="entry name" value="M28_fam"/>
</dbReference>
<dbReference type="InterPro" id="IPR007484">
    <property type="entry name" value="Peptidase_M28"/>
</dbReference>
<dbReference type="Proteomes" id="UP001336835">
    <property type="component" value="Unassembled WGS sequence"/>
</dbReference>
<feature type="chain" id="PRO_5045137161" evidence="3">
    <location>
        <begin position="23"/>
        <end position="452"/>
    </location>
</feature>
<dbReference type="RefSeq" id="WP_330108461.1">
    <property type="nucleotide sequence ID" value="NZ_JAZDQT010000002.1"/>
</dbReference>
<sequence length="452" mass="50606">MIKKYCSALLFIVLLCSGKLQAQKTENRDPNISAMVTEVSASNLEQLIKKLVSFQTRHTLSDTTSKTTGIGAARAWIKSEFEKYGAASGGRLQVSYDSFVQAADGRRIKEPTVLKNVVAILPGTDPNDKRMLMVSGHYDSRVTDVMNIKDFAPGANDDASGTAAVMEMCRVMSKQKFSATLVFVAMVGEEQGLYGATNLAKRAKEEGWNVHLLMNNDIVGNSYGMETDIKDNKSVRVFSEGVSPIETKEQAATRQSAGTENDGKARQAARYIKEVAERYVDQLEVKLIYRRDRFLRGGDHTPFSQQGFTAVRITEMNEDFNRQHQDVRTENGFKYGDLPEYVDYNYLQKVTRMNLSVMANLAWATQDPENVTVQTSGLTNKTALKWEAPKGKTPAGYYVLMRETTSPFWERKFFIKETSATLPYSKDNYFFGVQSLDEAGHESLVITPRPGR</sequence>
<evidence type="ECO:0000256" key="1">
    <source>
        <dbReference type="ARBA" id="ARBA00004613"/>
    </source>
</evidence>
<dbReference type="InterPro" id="IPR036116">
    <property type="entry name" value="FN3_sf"/>
</dbReference>
<organism evidence="5 6">
    <name type="scientific">Pedobacter albus</name>
    <dbReference type="NCBI Taxonomy" id="3113905"/>
    <lineage>
        <taxon>Bacteria</taxon>
        <taxon>Pseudomonadati</taxon>
        <taxon>Bacteroidota</taxon>
        <taxon>Sphingobacteriia</taxon>
        <taxon>Sphingobacteriales</taxon>
        <taxon>Sphingobacteriaceae</taxon>
        <taxon>Pedobacter</taxon>
    </lineage>
</organism>
<evidence type="ECO:0000313" key="6">
    <source>
        <dbReference type="Proteomes" id="UP001336835"/>
    </source>
</evidence>
<protein>
    <submittedName>
        <fullName evidence="5">M28 family peptidase</fullName>
    </submittedName>
</protein>
<evidence type="ECO:0000256" key="2">
    <source>
        <dbReference type="ARBA" id="ARBA00022525"/>
    </source>
</evidence>
<keyword evidence="6" id="KW-1185">Reference proteome</keyword>
<evidence type="ECO:0000313" key="5">
    <source>
        <dbReference type="EMBL" id="MEE1946148.1"/>
    </source>
</evidence>
<dbReference type="Pfam" id="PF04389">
    <property type="entry name" value="Peptidase_M28"/>
    <property type="match status" value="1"/>
</dbReference>
<dbReference type="SUPFAM" id="SSF53187">
    <property type="entry name" value="Zn-dependent exopeptidases"/>
    <property type="match status" value="1"/>
</dbReference>
<feature type="domain" description="Peptidase M28" evidence="4">
    <location>
        <begin position="116"/>
        <end position="352"/>
    </location>
</feature>
<comment type="caution">
    <text evidence="5">The sequence shown here is derived from an EMBL/GenBank/DDBJ whole genome shotgun (WGS) entry which is preliminary data.</text>
</comment>
<dbReference type="Gene3D" id="3.40.630.10">
    <property type="entry name" value="Zn peptidases"/>
    <property type="match status" value="1"/>
</dbReference>
<dbReference type="InterPro" id="IPR013783">
    <property type="entry name" value="Ig-like_fold"/>
</dbReference>
<feature type="signal peptide" evidence="3">
    <location>
        <begin position="1"/>
        <end position="22"/>
    </location>
</feature>
<evidence type="ECO:0000259" key="4">
    <source>
        <dbReference type="Pfam" id="PF04389"/>
    </source>
</evidence>
<accession>A0ABU7I9M5</accession>
<dbReference type="SUPFAM" id="SSF49265">
    <property type="entry name" value="Fibronectin type III"/>
    <property type="match status" value="1"/>
</dbReference>
<evidence type="ECO:0000256" key="3">
    <source>
        <dbReference type="SAM" id="SignalP"/>
    </source>
</evidence>
<proteinExistence type="predicted"/>
<keyword evidence="3" id="KW-0732">Signal</keyword>